<evidence type="ECO:0000313" key="1">
    <source>
        <dbReference type="EMBL" id="MFC2974541.1"/>
    </source>
</evidence>
<evidence type="ECO:0000313" key="2">
    <source>
        <dbReference type="Proteomes" id="UP001595457"/>
    </source>
</evidence>
<dbReference type="InterPro" id="IPR020518">
    <property type="entry name" value="Tscrpt_reg_PrtN"/>
</dbReference>
<accession>A0ABV7B059</accession>
<protein>
    <submittedName>
        <fullName evidence="1">Pyocin activator PrtN family protein</fullName>
    </submittedName>
</protein>
<dbReference type="Pfam" id="PF11112">
    <property type="entry name" value="PyocinActivator"/>
    <property type="match status" value="1"/>
</dbReference>
<proteinExistence type="predicted"/>
<dbReference type="EMBL" id="JBHRSJ010000035">
    <property type="protein sequence ID" value="MFC2974541.1"/>
    <property type="molecule type" value="Genomic_DNA"/>
</dbReference>
<comment type="caution">
    <text evidence="1">The sequence shown here is derived from an EMBL/GenBank/DDBJ whole genome shotgun (WGS) entry which is preliminary data.</text>
</comment>
<organism evidence="1 2">
    <name type="scientific">Azotobacter bryophylli</name>
    <dbReference type="NCBI Taxonomy" id="1986537"/>
    <lineage>
        <taxon>Bacteria</taxon>
        <taxon>Pseudomonadati</taxon>
        <taxon>Pseudomonadota</taxon>
        <taxon>Gammaproteobacteria</taxon>
        <taxon>Pseudomonadales</taxon>
        <taxon>Pseudomonadaceae</taxon>
        <taxon>Azotobacter</taxon>
    </lineage>
</organism>
<sequence length="96" mass="10907">MTTDSPALPQEGRGESSTLELLRRRYGCNYITVEQLLRDHLPHISTERHLRAAIRAGHIDLPLSRLHDSARAPRIVYLRHLAEFLDRAEQAATDVA</sequence>
<dbReference type="RefSeq" id="WP_377816783.1">
    <property type="nucleotide sequence ID" value="NZ_JBHRSJ010000035.1"/>
</dbReference>
<dbReference type="Proteomes" id="UP001595457">
    <property type="component" value="Unassembled WGS sequence"/>
</dbReference>
<gene>
    <name evidence="1" type="ORF">ACFOJE_20295</name>
</gene>
<reference evidence="2" key="1">
    <citation type="journal article" date="2019" name="Int. J. Syst. Evol. Microbiol.">
        <title>The Global Catalogue of Microorganisms (GCM) 10K type strain sequencing project: providing services to taxonomists for standard genome sequencing and annotation.</title>
        <authorList>
            <consortium name="The Broad Institute Genomics Platform"/>
            <consortium name="The Broad Institute Genome Sequencing Center for Infectious Disease"/>
            <person name="Wu L."/>
            <person name="Ma J."/>
        </authorList>
    </citation>
    <scope>NUCLEOTIDE SEQUENCE [LARGE SCALE GENOMIC DNA]</scope>
    <source>
        <strain evidence="2">KCTC 62195</strain>
    </source>
</reference>
<name>A0ABV7B059_9GAMM</name>
<keyword evidence="2" id="KW-1185">Reference proteome</keyword>